<name>A0A5J5K0L2_9ACTN</name>
<feature type="region of interest" description="Disordered" evidence="1">
    <location>
        <begin position="154"/>
        <end position="195"/>
    </location>
</feature>
<dbReference type="AlphaFoldDB" id="A0A5J5K0L2"/>
<feature type="compositionally biased region" description="Low complexity" evidence="1">
    <location>
        <begin position="209"/>
        <end position="232"/>
    </location>
</feature>
<accession>A0A5J5K0L2</accession>
<sequence length="232" mass="22864">MTRFRLLDGLRALLAAAVLTALIAGVPLALYALAGSPLPAHLPDLGELAHTLTHRDDGTLFLTVVKALSWAAWAGFVVSTLVELTSRIGGHAAPHLPGLGAAQWLAAQLISSIALAAGSPAAFVAAVPPAAVVATAPAALADTTPAAAADTTREATRLTSTVPPLTATSPAAAHLSPGAPPPRPATSHPGWYGSPTLPTRCAAATACGPSPNATSATATATPKSPASISAAS</sequence>
<comment type="caution">
    <text evidence="3">The sequence shown here is derived from an EMBL/GenBank/DDBJ whole genome shotgun (WGS) entry which is preliminary data.</text>
</comment>
<protein>
    <submittedName>
        <fullName evidence="3">Uncharacterized protein</fullName>
    </submittedName>
</protein>
<evidence type="ECO:0000256" key="1">
    <source>
        <dbReference type="SAM" id="MobiDB-lite"/>
    </source>
</evidence>
<dbReference type="RefSeq" id="WP_150934944.1">
    <property type="nucleotide sequence ID" value="NZ_VYTZ01000006.1"/>
</dbReference>
<keyword evidence="4" id="KW-1185">Reference proteome</keyword>
<keyword evidence="2" id="KW-0472">Membrane</keyword>
<evidence type="ECO:0000313" key="4">
    <source>
        <dbReference type="Proteomes" id="UP000327011"/>
    </source>
</evidence>
<organism evidence="3 4">
    <name type="scientific">Microbispora cellulosiformans</name>
    <dbReference type="NCBI Taxonomy" id="2614688"/>
    <lineage>
        <taxon>Bacteria</taxon>
        <taxon>Bacillati</taxon>
        <taxon>Actinomycetota</taxon>
        <taxon>Actinomycetes</taxon>
        <taxon>Streptosporangiales</taxon>
        <taxon>Streptosporangiaceae</taxon>
        <taxon>Microbispora</taxon>
    </lineage>
</organism>
<feature type="region of interest" description="Disordered" evidence="1">
    <location>
        <begin position="207"/>
        <end position="232"/>
    </location>
</feature>
<keyword evidence="2" id="KW-0812">Transmembrane</keyword>
<gene>
    <name evidence="3" type="ORF">F5972_19375</name>
</gene>
<proteinExistence type="predicted"/>
<keyword evidence="2" id="KW-1133">Transmembrane helix</keyword>
<evidence type="ECO:0000256" key="2">
    <source>
        <dbReference type="SAM" id="Phobius"/>
    </source>
</evidence>
<reference evidence="3 4" key="1">
    <citation type="submission" date="2019-09" db="EMBL/GenBank/DDBJ databases">
        <title>Screening of Novel Bioactive Compounds from Soil-Associated.</title>
        <authorList>
            <person name="Gong X."/>
        </authorList>
    </citation>
    <scope>NUCLEOTIDE SEQUENCE [LARGE SCALE GENOMIC DNA]</scope>
    <source>
        <strain evidence="3 4">Gxj-6</strain>
    </source>
</reference>
<dbReference type="EMBL" id="VYTZ01000006">
    <property type="protein sequence ID" value="KAA9377756.1"/>
    <property type="molecule type" value="Genomic_DNA"/>
</dbReference>
<dbReference type="Proteomes" id="UP000327011">
    <property type="component" value="Unassembled WGS sequence"/>
</dbReference>
<feature type="transmembrane region" description="Helical" evidence="2">
    <location>
        <begin position="12"/>
        <end position="34"/>
    </location>
</feature>
<feature type="compositionally biased region" description="Polar residues" evidence="1">
    <location>
        <begin position="157"/>
        <end position="169"/>
    </location>
</feature>
<feature type="transmembrane region" description="Helical" evidence="2">
    <location>
        <begin position="60"/>
        <end position="82"/>
    </location>
</feature>
<evidence type="ECO:0000313" key="3">
    <source>
        <dbReference type="EMBL" id="KAA9377756.1"/>
    </source>
</evidence>